<dbReference type="GO" id="GO:0015087">
    <property type="term" value="F:cobalt ion transmembrane transporter activity"/>
    <property type="evidence" value="ECO:0007669"/>
    <property type="project" value="InterPro"/>
</dbReference>
<evidence type="ECO:0000313" key="11">
    <source>
        <dbReference type="EMBL" id="SHH70464.1"/>
    </source>
</evidence>
<keyword evidence="9" id="KW-0170">Cobalt</keyword>
<dbReference type="InterPro" id="IPR003705">
    <property type="entry name" value="CbiN"/>
</dbReference>
<keyword evidence="7" id="KW-0406">Ion transport</keyword>
<feature type="transmembrane region" description="Helical" evidence="10">
    <location>
        <begin position="64"/>
        <end position="82"/>
    </location>
</feature>
<dbReference type="GO" id="GO:0016020">
    <property type="term" value="C:membrane"/>
    <property type="evidence" value="ECO:0007669"/>
    <property type="project" value="InterPro"/>
</dbReference>
<gene>
    <name evidence="11" type="ORF">SAMN02745207_02095</name>
</gene>
<organism evidence="11 12">
    <name type="scientific">Clostridium grantii DSM 8605</name>
    <dbReference type="NCBI Taxonomy" id="1121316"/>
    <lineage>
        <taxon>Bacteria</taxon>
        <taxon>Bacillati</taxon>
        <taxon>Bacillota</taxon>
        <taxon>Clostridia</taxon>
        <taxon>Eubacteriales</taxon>
        <taxon>Clostridiaceae</taxon>
        <taxon>Clostridium</taxon>
    </lineage>
</organism>
<evidence type="ECO:0000256" key="9">
    <source>
        <dbReference type="ARBA" id="ARBA00023285"/>
    </source>
</evidence>
<keyword evidence="2" id="KW-0813">Transport</keyword>
<dbReference type="Pfam" id="PF02553">
    <property type="entry name" value="CbiN"/>
    <property type="match status" value="1"/>
</dbReference>
<dbReference type="STRING" id="1121316.SAMN02745207_02095"/>
<evidence type="ECO:0000256" key="3">
    <source>
        <dbReference type="ARBA" id="ARBA00022475"/>
    </source>
</evidence>
<evidence type="ECO:0000256" key="1">
    <source>
        <dbReference type="ARBA" id="ARBA00022426"/>
    </source>
</evidence>
<dbReference type="PANTHER" id="PTHR38662">
    <property type="entry name" value="COBALT TRANSPORT PROTEIN CBIN"/>
    <property type="match status" value="1"/>
</dbReference>
<name>A0A1M5V5S5_9CLOT</name>
<proteinExistence type="predicted"/>
<dbReference type="OrthoDB" id="1551318at2"/>
<feature type="transmembrane region" description="Helical" evidence="10">
    <location>
        <begin position="7"/>
        <end position="26"/>
    </location>
</feature>
<dbReference type="RefSeq" id="WP_073338382.1">
    <property type="nucleotide sequence ID" value="NZ_FQXM01000010.1"/>
</dbReference>
<dbReference type="EMBL" id="FQXM01000010">
    <property type="protein sequence ID" value="SHH70464.1"/>
    <property type="molecule type" value="Genomic_DNA"/>
</dbReference>
<evidence type="ECO:0000256" key="8">
    <source>
        <dbReference type="ARBA" id="ARBA00023136"/>
    </source>
</evidence>
<keyword evidence="8 10" id="KW-0472">Membrane</keyword>
<keyword evidence="3" id="KW-1003">Cell membrane</keyword>
<accession>A0A1M5V5S5</accession>
<dbReference type="Proteomes" id="UP000184447">
    <property type="component" value="Unassembled WGS sequence"/>
</dbReference>
<keyword evidence="6 10" id="KW-1133">Transmembrane helix</keyword>
<dbReference type="PANTHER" id="PTHR38662:SF1">
    <property type="entry name" value="COBALT TRANSPORT PROTEIN CBIN"/>
    <property type="match status" value="1"/>
</dbReference>
<sequence>MKIGKKIIIGLFITLMMVMFVMGLVGDFTGSDDSANEAIIELREGYEPWFESVWTPPTDFAEKAIFVLQASVAAGFIVLSMVKMKKKAFN</sequence>
<protein>
    <submittedName>
        <fullName evidence="11">Cobalt/nickel transport protein</fullName>
    </submittedName>
</protein>
<evidence type="ECO:0000256" key="5">
    <source>
        <dbReference type="ARBA" id="ARBA00022692"/>
    </source>
</evidence>
<evidence type="ECO:0000313" key="12">
    <source>
        <dbReference type="Proteomes" id="UP000184447"/>
    </source>
</evidence>
<dbReference type="GO" id="GO:0009236">
    <property type="term" value="P:cobalamin biosynthetic process"/>
    <property type="evidence" value="ECO:0007669"/>
    <property type="project" value="UniProtKB-KW"/>
</dbReference>
<evidence type="ECO:0000256" key="10">
    <source>
        <dbReference type="SAM" id="Phobius"/>
    </source>
</evidence>
<evidence type="ECO:0000256" key="4">
    <source>
        <dbReference type="ARBA" id="ARBA00022573"/>
    </source>
</evidence>
<evidence type="ECO:0000256" key="2">
    <source>
        <dbReference type="ARBA" id="ARBA00022448"/>
    </source>
</evidence>
<dbReference type="AlphaFoldDB" id="A0A1M5V5S5"/>
<keyword evidence="4" id="KW-0169">Cobalamin biosynthesis</keyword>
<reference evidence="11 12" key="1">
    <citation type="submission" date="2016-11" db="EMBL/GenBank/DDBJ databases">
        <authorList>
            <person name="Jaros S."/>
            <person name="Januszkiewicz K."/>
            <person name="Wedrychowicz H."/>
        </authorList>
    </citation>
    <scope>NUCLEOTIDE SEQUENCE [LARGE SCALE GENOMIC DNA]</scope>
    <source>
        <strain evidence="11 12">DSM 8605</strain>
    </source>
</reference>
<keyword evidence="12" id="KW-1185">Reference proteome</keyword>
<evidence type="ECO:0000256" key="7">
    <source>
        <dbReference type="ARBA" id="ARBA00023065"/>
    </source>
</evidence>
<keyword evidence="1" id="KW-0171">Cobalt transport</keyword>
<keyword evidence="5 10" id="KW-0812">Transmembrane</keyword>
<evidence type="ECO:0000256" key="6">
    <source>
        <dbReference type="ARBA" id="ARBA00022989"/>
    </source>
</evidence>